<dbReference type="SUPFAM" id="SSF53383">
    <property type="entry name" value="PLP-dependent transferases"/>
    <property type="match status" value="1"/>
</dbReference>
<dbReference type="GO" id="GO:0008483">
    <property type="term" value="F:transaminase activity"/>
    <property type="evidence" value="ECO:0007669"/>
    <property type="project" value="UniProtKB-KW"/>
</dbReference>
<proteinExistence type="inferred from homology"/>
<dbReference type="InterPro" id="IPR010977">
    <property type="entry name" value="Aromatic_deC"/>
</dbReference>
<protein>
    <submittedName>
        <fullName evidence="7">Aminotransferase class I/II-fold pyridoxal phosphate-dependent enzyme</fullName>
    </submittedName>
</protein>
<evidence type="ECO:0000313" key="7">
    <source>
        <dbReference type="EMBL" id="MDN5215947.1"/>
    </source>
</evidence>
<evidence type="ECO:0000256" key="4">
    <source>
        <dbReference type="ARBA" id="ARBA00022898"/>
    </source>
</evidence>
<sequence length="473" mass="53542">MDIKEFESEAAKVISWMSSYFENIENFPVKSPVKPGEIKAKIPTSPPQQPEKLDGIMKDVDNQILPGITHWQSPNFFAYFPGNKSKPSVLAEMITAAIGAQCMSWITSPAATELEESMMEWLREMIGLPEDFTGVIQDTASTATLCAILTAREKASNFKINEEGFYGQKKLIVYSSEQVHSSIDKAVRIAGIGSKNLRKIAVDDKFAMIPSALEEAILKDIENGHQPLCIVSAFGTTSSTAIDPIEEISNIAQKYQIWHHVDAAYAGTALICPEYRTLIKGVEMADSFVFNPHKWMFTNFDCTAYFVKDTNALINTFSMTPEYLRTREDTVVNNYRDWGIQLGRRFRALKLWFVIRNFGVQGIQQKLRGHMEMATWLKQQIEASEDFSLLAPVPLNLVCFHYHPEKPLSKETLNKLNEKLMQTLNDSGKLFMSHTKLNGYFTLRMVIGNTDVDERHVREAWDLIQKTARTLSA</sequence>
<dbReference type="PROSITE" id="PS00392">
    <property type="entry name" value="DDC_GAD_HDC_YDC"/>
    <property type="match status" value="1"/>
</dbReference>
<evidence type="ECO:0000256" key="5">
    <source>
        <dbReference type="ARBA" id="ARBA00023239"/>
    </source>
</evidence>
<keyword evidence="7" id="KW-0032">Aminotransferase</keyword>
<dbReference type="PANTHER" id="PTHR11999">
    <property type="entry name" value="GROUP II PYRIDOXAL-5-PHOSPHATE DECARBOXYLASE"/>
    <property type="match status" value="1"/>
</dbReference>
<keyword evidence="7" id="KW-0808">Transferase</keyword>
<organism evidence="7 8">
    <name type="scientific">Agaribacillus aureus</name>
    <dbReference type="NCBI Taxonomy" id="3051825"/>
    <lineage>
        <taxon>Bacteria</taxon>
        <taxon>Pseudomonadati</taxon>
        <taxon>Bacteroidota</taxon>
        <taxon>Cytophagia</taxon>
        <taxon>Cytophagales</taxon>
        <taxon>Splendidivirgaceae</taxon>
        <taxon>Agaribacillus</taxon>
    </lineage>
</organism>
<evidence type="ECO:0000256" key="3">
    <source>
        <dbReference type="ARBA" id="ARBA00022793"/>
    </source>
</evidence>
<dbReference type="PRINTS" id="PR00800">
    <property type="entry name" value="YHDCRBOXLASE"/>
</dbReference>
<dbReference type="EMBL" id="JAUJEB010000007">
    <property type="protein sequence ID" value="MDN5215947.1"/>
    <property type="molecule type" value="Genomic_DNA"/>
</dbReference>
<dbReference type="PANTHER" id="PTHR11999:SF70">
    <property type="entry name" value="MIP05841P"/>
    <property type="match status" value="1"/>
</dbReference>
<evidence type="ECO:0000256" key="6">
    <source>
        <dbReference type="RuleBase" id="RU000382"/>
    </source>
</evidence>
<dbReference type="InterPro" id="IPR015421">
    <property type="entry name" value="PyrdxlP-dep_Trfase_major"/>
</dbReference>
<comment type="caution">
    <text evidence="7">The sequence shown here is derived from an EMBL/GenBank/DDBJ whole genome shotgun (WGS) entry which is preliminary data.</text>
</comment>
<accession>A0ABT8LDX5</accession>
<evidence type="ECO:0000313" key="8">
    <source>
        <dbReference type="Proteomes" id="UP001172083"/>
    </source>
</evidence>
<keyword evidence="4 6" id="KW-0663">Pyridoxal phosphate</keyword>
<dbReference type="InterPro" id="IPR015422">
    <property type="entry name" value="PyrdxlP-dep_Trfase_small"/>
</dbReference>
<evidence type="ECO:0000256" key="2">
    <source>
        <dbReference type="ARBA" id="ARBA00009533"/>
    </source>
</evidence>
<gene>
    <name evidence="7" type="ORF">QQ020_27970</name>
</gene>
<comment type="similarity">
    <text evidence="2 6">Belongs to the group II decarboxylase family.</text>
</comment>
<dbReference type="Pfam" id="PF00282">
    <property type="entry name" value="Pyridoxal_deC"/>
    <property type="match status" value="1"/>
</dbReference>
<dbReference type="InterPro" id="IPR021115">
    <property type="entry name" value="Pyridoxal-P_BS"/>
</dbReference>
<dbReference type="InterPro" id="IPR002129">
    <property type="entry name" value="PyrdxlP-dep_de-COase"/>
</dbReference>
<dbReference type="Proteomes" id="UP001172083">
    <property type="component" value="Unassembled WGS sequence"/>
</dbReference>
<dbReference type="CDD" id="cd06450">
    <property type="entry name" value="DOPA_deC_like"/>
    <property type="match status" value="1"/>
</dbReference>
<dbReference type="Gene3D" id="3.40.640.10">
    <property type="entry name" value="Type I PLP-dependent aspartate aminotransferase-like (Major domain)"/>
    <property type="match status" value="1"/>
</dbReference>
<evidence type="ECO:0000256" key="1">
    <source>
        <dbReference type="ARBA" id="ARBA00001933"/>
    </source>
</evidence>
<keyword evidence="8" id="KW-1185">Reference proteome</keyword>
<dbReference type="Gene3D" id="1.20.1340.10">
    <property type="entry name" value="dopa decarboxylase, N-terminal domain"/>
    <property type="match status" value="1"/>
</dbReference>
<dbReference type="Gene3D" id="3.90.1150.10">
    <property type="entry name" value="Aspartate Aminotransferase, domain 1"/>
    <property type="match status" value="1"/>
</dbReference>
<keyword evidence="3" id="KW-0210">Decarboxylase</keyword>
<reference evidence="7" key="1">
    <citation type="submission" date="2023-06" db="EMBL/GenBank/DDBJ databases">
        <title>Genomic of Agaribacillus aureum.</title>
        <authorList>
            <person name="Wang G."/>
        </authorList>
    </citation>
    <scope>NUCLEOTIDE SEQUENCE</scope>
    <source>
        <strain evidence="7">BMA12</strain>
    </source>
</reference>
<comment type="cofactor">
    <cofactor evidence="1 6">
        <name>pyridoxal 5'-phosphate</name>
        <dbReference type="ChEBI" id="CHEBI:597326"/>
    </cofactor>
</comment>
<name>A0ABT8LDX5_9BACT</name>
<dbReference type="RefSeq" id="WP_346761282.1">
    <property type="nucleotide sequence ID" value="NZ_JAUJEB010000007.1"/>
</dbReference>
<dbReference type="InterPro" id="IPR015424">
    <property type="entry name" value="PyrdxlP-dep_Trfase"/>
</dbReference>
<keyword evidence="5 6" id="KW-0456">Lyase</keyword>